<feature type="region of interest" description="Disordered" evidence="6">
    <location>
        <begin position="1"/>
        <end position="46"/>
    </location>
</feature>
<dbReference type="PANTHER" id="PTHR34820">
    <property type="entry name" value="INNER MEMBRANE PROTEIN YEBZ"/>
    <property type="match status" value="1"/>
</dbReference>
<dbReference type="InterPro" id="IPR008457">
    <property type="entry name" value="Cu-R_CopD_dom"/>
</dbReference>
<feature type="domain" description="Copper resistance protein D" evidence="8">
    <location>
        <begin position="261"/>
        <end position="358"/>
    </location>
</feature>
<evidence type="ECO:0000256" key="1">
    <source>
        <dbReference type="ARBA" id="ARBA00004651"/>
    </source>
</evidence>
<feature type="transmembrane region" description="Helical" evidence="7">
    <location>
        <begin position="260"/>
        <end position="283"/>
    </location>
</feature>
<reference evidence="10" key="1">
    <citation type="journal article" date="2019" name="Int. J. Syst. Evol. Microbiol.">
        <title>The Global Catalogue of Microorganisms (GCM) 10K type strain sequencing project: providing services to taxonomists for standard genome sequencing and annotation.</title>
        <authorList>
            <consortium name="The Broad Institute Genomics Platform"/>
            <consortium name="The Broad Institute Genome Sequencing Center for Infectious Disease"/>
            <person name="Wu L."/>
            <person name="Ma J."/>
        </authorList>
    </citation>
    <scope>NUCLEOTIDE SEQUENCE [LARGE SCALE GENOMIC DNA]</scope>
    <source>
        <strain evidence="10">JCM 9918</strain>
    </source>
</reference>
<evidence type="ECO:0000256" key="5">
    <source>
        <dbReference type="ARBA" id="ARBA00023136"/>
    </source>
</evidence>
<keyword evidence="10" id="KW-1185">Reference proteome</keyword>
<evidence type="ECO:0000259" key="8">
    <source>
        <dbReference type="Pfam" id="PF05425"/>
    </source>
</evidence>
<dbReference type="InterPro" id="IPR032694">
    <property type="entry name" value="CopC/D"/>
</dbReference>
<dbReference type="PANTHER" id="PTHR34820:SF4">
    <property type="entry name" value="INNER MEMBRANE PROTEIN YEBZ"/>
    <property type="match status" value="1"/>
</dbReference>
<organism evidence="9 10">
    <name type="scientific">Streptomyces heilongjiangensis</name>
    <dbReference type="NCBI Taxonomy" id="945052"/>
    <lineage>
        <taxon>Bacteria</taxon>
        <taxon>Bacillati</taxon>
        <taxon>Actinomycetota</taxon>
        <taxon>Actinomycetes</taxon>
        <taxon>Kitasatosporales</taxon>
        <taxon>Streptomycetaceae</taxon>
        <taxon>Streptomyces</taxon>
    </lineage>
</organism>
<comment type="caution">
    <text evidence="9">The sequence shown here is derived from an EMBL/GenBank/DDBJ whole genome shotgun (WGS) entry which is preliminary data.</text>
</comment>
<feature type="transmembrane region" description="Helical" evidence="7">
    <location>
        <begin position="303"/>
        <end position="324"/>
    </location>
</feature>
<keyword evidence="5 7" id="KW-0472">Membrane</keyword>
<keyword evidence="4 7" id="KW-1133">Transmembrane helix</keyword>
<feature type="transmembrane region" description="Helical" evidence="7">
    <location>
        <begin position="345"/>
        <end position="365"/>
    </location>
</feature>
<evidence type="ECO:0000313" key="10">
    <source>
        <dbReference type="Proteomes" id="UP001596112"/>
    </source>
</evidence>
<name>A0ABW1B380_9ACTN</name>
<evidence type="ECO:0000256" key="3">
    <source>
        <dbReference type="ARBA" id="ARBA00022692"/>
    </source>
</evidence>
<evidence type="ECO:0000256" key="2">
    <source>
        <dbReference type="ARBA" id="ARBA00022475"/>
    </source>
</evidence>
<feature type="transmembrane region" description="Helical" evidence="7">
    <location>
        <begin position="126"/>
        <end position="148"/>
    </location>
</feature>
<feature type="compositionally biased region" description="Low complexity" evidence="6">
    <location>
        <begin position="37"/>
        <end position="46"/>
    </location>
</feature>
<feature type="transmembrane region" description="Helical" evidence="7">
    <location>
        <begin position="227"/>
        <end position="248"/>
    </location>
</feature>
<keyword evidence="3 7" id="KW-0812">Transmembrane</keyword>
<evidence type="ECO:0000313" key="9">
    <source>
        <dbReference type="EMBL" id="MFC5807130.1"/>
    </source>
</evidence>
<protein>
    <submittedName>
        <fullName evidence="9">CopD family protein</fullName>
    </submittedName>
</protein>
<dbReference type="Pfam" id="PF05425">
    <property type="entry name" value="CopD"/>
    <property type="match status" value="1"/>
</dbReference>
<dbReference type="Proteomes" id="UP001596112">
    <property type="component" value="Unassembled WGS sequence"/>
</dbReference>
<evidence type="ECO:0000256" key="6">
    <source>
        <dbReference type="SAM" id="MobiDB-lite"/>
    </source>
</evidence>
<comment type="subcellular location">
    <subcellularLocation>
        <location evidence="1">Cell membrane</location>
        <topology evidence="1">Multi-pass membrane protein</topology>
    </subcellularLocation>
</comment>
<sequence>MSLTGRTTEESGAEGSGAPETGAEESDRLRFGGAGGRASRPRSAGWVPSGAGRAVGLLLLVAAGALIPLFGPRVALDGTGEAGPPGAGGIALLRTVLLAALCVPVGELFVVRLARRVPGAPRRTPRGWAAGAAAVGCVAALGLASVVATGNLVPDSPADIDVGGLYATRDGRLALLEVNAFAAAALCARSRRPLTQVVPLTAVVVAEALRAHPTVEDGPLVGTALTFVHLLCAALWVGGLLSVLRTLAARPWRAAPGAGAALLGLYARVAAVLLAAVTVTGSWSTLRRMPPGTVLDQLTETAYGRVLLAKVLLMAAVAVLALRARLRLRHVADPLDACAPARAELVVLGAVVAVSGLLTALPVPIRW</sequence>
<evidence type="ECO:0000256" key="4">
    <source>
        <dbReference type="ARBA" id="ARBA00022989"/>
    </source>
</evidence>
<evidence type="ECO:0000256" key="7">
    <source>
        <dbReference type="SAM" id="Phobius"/>
    </source>
</evidence>
<proteinExistence type="predicted"/>
<keyword evidence="2" id="KW-1003">Cell membrane</keyword>
<accession>A0ABW1B380</accession>
<feature type="transmembrane region" description="Helical" evidence="7">
    <location>
        <begin position="50"/>
        <end position="71"/>
    </location>
</feature>
<dbReference type="EMBL" id="JBHSNZ010000003">
    <property type="protein sequence ID" value="MFC5807130.1"/>
    <property type="molecule type" value="Genomic_DNA"/>
</dbReference>
<feature type="transmembrane region" description="Helical" evidence="7">
    <location>
        <begin position="91"/>
        <end position="114"/>
    </location>
</feature>
<gene>
    <name evidence="9" type="ORF">ACFQGO_06335</name>
</gene>
<dbReference type="RefSeq" id="WP_272172036.1">
    <property type="nucleotide sequence ID" value="NZ_JAQOSL010000043.1"/>
</dbReference>